<dbReference type="OrthoDB" id="9815233at2"/>
<comment type="similarity">
    <text evidence="2">Belongs to the Orn/Lys/Arg decarboxylase class-I family.</text>
</comment>
<dbReference type="CDD" id="cd00615">
    <property type="entry name" value="Orn_deC_like"/>
    <property type="match status" value="1"/>
</dbReference>
<evidence type="ECO:0000259" key="7">
    <source>
        <dbReference type="Pfam" id="PF03711"/>
    </source>
</evidence>
<dbReference type="InterPro" id="IPR000310">
    <property type="entry name" value="Orn/Lys/Arg_deCO2ase_major_dom"/>
</dbReference>
<dbReference type="PANTHER" id="PTHR43277:SF4">
    <property type="entry name" value="ARGININE DECARBOXYLASE"/>
    <property type="match status" value="1"/>
</dbReference>
<evidence type="ECO:0000313" key="8">
    <source>
        <dbReference type="EMBL" id="SNS45714.1"/>
    </source>
</evidence>
<evidence type="ECO:0000313" key="9">
    <source>
        <dbReference type="Proteomes" id="UP000198304"/>
    </source>
</evidence>
<protein>
    <submittedName>
        <fullName evidence="8">Arginine decarboxylase</fullName>
    </submittedName>
</protein>
<keyword evidence="4" id="KW-0663">Pyridoxal phosphate</keyword>
<dbReference type="RefSeq" id="WP_089283150.1">
    <property type="nucleotide sequence ID" value="NZ_FZOJ01000010.1"/>
</dbReference>
<dbReference type="Pfam" id="PF01276">
    <property type="entry name" value="OKR_DC_1"/>
    <property type="match status" value="1"/>
</dbReference>
<reference evidence="8 9" key="1">
    <citation type="submission" date="2017-06" db="EMBL/GenBank/DDBJ databases">
        <authorList>
            <person name="Kim H.J."/>
            <person name="Triplett B.A."/>
        </authorList>
    </citation>
    <scope>NUCLEOTIDE SEQUENCE [LARGE SCALE GENOMIC DNA]</scope>
    <source>
        <strain evidence="8 9">SCA</strain>
    </source>
</reference>
<comment type="cofactor">
    <cofactor evidence="1">
        <name>pyridoxal 5'-phosphate</name>
        <dbReference type="ChEBI" id="CHEBI:597326"/>
    </cofactor>
</comment>
<dbReference type="Gene3D" id="3.90.100.10">
    <property type="entry name" value="Orn/Lys/Arg decarboxylase, C-terminal domain"/>
    <property type="match status" value="1"/>
</dbReference>
<dbReference type="Pfam" id="PF03711">
    <property type="entry name" value="OKR_DC_1_C"/>
    <property type="match status" value="1"/>
</dbReference>
<name>A0A239EPC3_9FIRM</name>
<dbReference type="AlphaFoldDB" id="A0A239EPC3"/>
<sequence length="482" mass="54444">MKETPLLDRLLELQQEKLKSFHMPGHKNGKIFKKFNFKNFRDYLTNIDTTEIIGTDNLHNAKEVIKQAQERASEVFKSEETFFLINGSTSGIYSMIMAATSPGDKIIIGRNCHQSVINITILGDLVPVYLYTEMDIQEGIALGISPEEVEKKLKENPDAKAVVIPYPTYHGFASDLKTIAKIVHHHGKVLLVDEAHGAHLGLSDELPMTALACGADAVVQSIHKTLPAFTQSSMLHVQGNRMDREKLKFMLRLHQSSSPSYILMASLDLATTIYQNHGRQLMQELLGHMEAFKEKMKAVEGVTVLGKERVGKDFIKAMDGTRLWISMNENKISGYELENKLRTNFGIQMELSNIYGVLGMTSIGNDREDFEQLYEALASLSKEKGEEEIAGMPFYSYSIPKRIFTPREALYREKKKVRIEESIGQVSGEYFIPYPPGIPILIPGEVIEEEMIIYVKAMMKKGMEITGLKDQEYKEIEVLISL</sequence>
<organism evidence="8 9">
    <name type="scientific">Anaerovirgula multivorans</name>
    <dbReference type="NCBI Taxonomy" id="312168"/>
    <lineage>
        <taxon>Bacteria</taxon>
        <taxon>Bacillati</taxon>
        <taxon>Bacillota</taxon>
        <taxon>Clostridia</taxon>
        <taxon>Peptostreptococcales</taxon>
        <taxon>Natronincolaceae</taxon>
        <taxon>Anaerovirgula</taxon>
    </lineage>
</organism>
<dbReference type="PANTHER" id="PTHR43277">
    <property type="entry name" value="ARGININE DECARBOXYLASE"/>
    <property type="match status" value="1"/>
</dbReference>
<keyword evidence="5" id="KW-0456">Lyase</keyword>
<evidence type="ECO:0000259" key="6">
    <source>
        <dbReference type="Pfam" id="PF01276"/>
    </source>
</evidence>
<dbReference type="InterPro" id="IPR015421">
    <property type="entry name" value="PyrdxlP-dep_Trfase_major"/>
</dbReference>
<gene>
    <name evidence="8" type="ORF">SAMN05446037_1010111</name>
</gene>
<keyword evidence="3" id="KW-0210">Decarboxylase</keyword>
<dbReference type="GO" id="GO:0016831">
    <property type="term" value="F:carboxy-lyase activity"/>
    <property type="evidence" value="ECO:0007669"/>
    <property type="project" value="UniProtKB-KW"/>
</dbReference>
<feature type="domain" description="Orn/Lys/Arg decarboxylases family 1 pyridoxal-P attachment site" evidence="6">
    <location>
        <begin position="4"/>
        <end position="329"/>
    </location>
</feature>
<evidence type="ECO:0000256" key="1">
    <source>
        <dbReference type="ARBA" id="ARBA00001933"/>
    </source>
</evidence>
<evidence type="ECO:0000256" key="4">
    <source>
        <dbReference type="ARBA" id="ARBA00022898"/>
    </source>
</evidence>
<feature type="domain" description="Orn/Lys/Arg decarboxylase C-terminal" evidence="7">
    <location>
        <begin position="399"/>
        <end position="468"/>
    </location>
</feature>
<dbReference type="InterPro" id="IPR052357">
    <property type="entry name" value="Orn_Lys_Arg_decarboxylase-I"/>
</dbReference>
<proteinExistence type="inferred from homology"/>
<evidence type="ECO:0000256" key="2">
    <source>
        <dbReference type="ARBA" id="ARBA00010671"/>
    </source>
</evidence>
<dbReference type="Proteomes" id="UP000198304">
    <property type="component" value="Unassembled WGS sequence"/>
</dbReference>
<dbReference type="InterPro" id="IPR015424">
    <property type="entry name" value="PyrdxlP-dep_Trfase"/>
</dbReference>
<dbReference type="SUPFAM" id="SSF55904">
    <property type="entry name" value="Ornithine decarboxylase C-terminal domain"/>
    <property type="match status" value="1"/>
</dbReference>
<dbReference type="EMBL" id="FZOJ01000010">
    <property type="protein sequence ID" value="SNS45714.1"/>
    <property type="molecule type" value="Genomic_DNA"/>
</dbReference>
<accession>A0A239EPC3</accession>
<dbReference type="InterPro" id="IPR036633">
    <property type="entry name" value="Prn/Lys/Arg_de-COase_C_sf"/>
</dbReference>
<evidence type="ECO:0000256" key="3">
    <source>
        <dbReference type="ARBA" id="ARBA00022793"/>
    </source>
</evidence>
<evidence type="ECO:0000256" key="5">
    <source>
        <dbReference type="ARBA" id="ARBA00023239"/>
    </source>
</evidence>
<dbReference type="InterPro" id="IPR008286">
    <property type="entry name" value="Prn/Lys/Arg_de-COase_C"/>
</dbReference>
<dbReference type="Gene3D" id="3.40.640.10">
    <property type="entry name" value="Type I PLP-dependent aspartate aminotransferase-like (Major domain)"/>
    <property type="match status" value="1"/>
</dbReference>
<keyword evidence="9" id="KW-1185">Reference proteome</keyword>
<dbReference type="SUPFAM" id="SSF53383">
    <property type="entry name" value="PLP-dependent transferases"/>
    <property type="match status" value="1"/>
</dbReference>